<organism evidence="1 2">
    <name type="scientific">Kordia periserrulae</name>
    <dbReference type="NCBI Taxonomy" id="701523"/>
    <lineage>
        <taxon>Bacteria</taxon>
        <taxon>Pseudomonadati</taxon>
        <taxon>Bacteroidota</taxon>
        <taxon>Flavobacteriia</taxon>
        <taxon>Flavobacteriales</taxon>
        <taxon>Flavobacteriaceae</taxon>
        <taxon>Kordia</taxon>
    </lineage>
</organism>
<dbReference type="OrthoDB" id="1435993at2"/>
<dbReference type="AlphaFoldDB" id="A0A2T6BRB5"/>
<reference evidence="1 2" key="1">
    <citation type="submission" date="2018-04" db="EMBL/GenBank/DDBJ databases">
        <title>Genomic Encyclopedia of Archaeal and Bacterial Type Strains, Phase II (KMG-II): from individual species to whole genera.</title>
        <authorList>
            <person name="Goeker M."/>
        </authorList>
    </citation>
    <scope>NUCLEOTIDE SEQUENCE [LARGE SCALE GENOMIC DNA]</scope>
    <source>
        <strain evidence="1 2">DSM 25731</strain>
    </source>
</reference>
<accession>A0A2T6BRB5</accession>
<dbReference type="RefSeq" id="WP_108116777.1">
    <property type="nucleotide sequence ID" value="NZ_QBKT01000013.1"/>
</dbReference>
<keyword evidence="2" id="KW-1185">Reference proteome</keyword>
<evidence type="ECO:0000313" key="1">
    <source>
        <dbReference type="EMBL" id="PTX58592.1"/>
    </source>
</evidence>
<protein>
    <submittedName>
        <fullName evidence="1">Uncharacterized protein</fullName>
    </submittedName>
</protein>
<dbReference type="Proteomes" id="UP000244090">
    <property type="component" value="Unassembled WGS sequence"/>
</dbReference>
<comment type="caution">
    <text evidence="1">The sequence shown here is derived from an EMBL/GenBank/DDBJ whole genome shotgun (WGS) entry which is preliminary data.</text>
</comment>
<sequence length="138" mass="15414">MIDFKDALAYLQKKGVTARELSNFSGLSAGSLFAVLDGTTQNPRKKTKDVVIDYAKKLMGDNKESFDNGVIFSSDVDILDKKDANYIKKLALEVRANEDALLQEQSFKDMIYIQALKMALLAKEGESISIKKLMELNK</sequence>
<dbReference type="EMBL" id="QBKT01000013">
    <property type="protein sequence ID" value="PTX58592.1"/>
    <property type="molecule type" value="Genomic_DNA"/>
</dbReference>
<proteinExistence type="predicted"/>
<gene>
    <name evidence="1" type="ORF">C8N46_11383</name>
</gene>
<evidence type="ECO:0000313" key="2">
    <source>
        <dbReference type="Proteomes" id="UP000244090"/>
    </source>
</evidence>
<name>A0A2T6BRB5_9FLAO</name>